<dbReference type="InterPro" id="IPR046582">
    <property type="entry name" value="DUF6630"/>
</dbReference>
<gene>
    <name evidence="2" type="ORF">H8F01_06650</name>
</gene>
<dbReference type="RefSeq" id="WP_187058228.1">
    <property type="nucleotide sequence ID" value="NZ_CP060412.1"/>
</dbReference>
<evidence type="ECO:0000313" key="3">
    <source>
        <dbReference type="Proteomes" id="UP000515873"/>
    </source>
</evidence>
<dbReference type="EMBL" id="CP060412">
    <property type="protein sequence ID" value="QNK02798.1"/>
    <property type="molecule type" value="Genomic_DNA"/>
</dbReference>
<sequence length="238" mass="26108">MITTVTWPMLCRDAFGLIWQIAIDQESFLTLSQAERDTRQHYRVCGVKMLGFLKKWFASAGKELTLSSSDVALELDETIDALLDLFKLLAKPMGVGVAEAVAAKVRREAARGEGGTIAFIDVAAPGDEEETFGLAIHVDWKAWGEIEWQANRALRALGSPEPWSRMGGHCDVTAAGVFVELAEWLEPRGLQLVFLDTGGDEYLAFLVSQADADAAFALAADAELSPMTLEQFRIREIS</sequence>
<accession>A0A7G8Q7P0</accession>
<protein>
    <recommendedName>
        <fullName evidence="1">DUF6630 domain-containing protein</fullName>
    </recommendedName>
</protein>
<feature type="domain" description="DUF6630" evidence="1">
    <location>
        <begin position="110"/>
        <end position="224"/>
    </location>
</feature>
<name>A0A7G8Q7P0_9GAMM</name>
<dbReference type="KEGG" id="dtl:H8F01_06650"/>
<keyword evidence="3" id="KW-1185">Reference proteome</keyword>
<reference evidence="2 3" key="1">
    <citation type="submission" date="2020-08" db="EMBL/GenBank/DDBJ databases">
        <title>Dyella sp. G9 isolated from forest soil.</title>
        <authorList>
            <person name="Fu J."/>
            <person name="Qiu L."/>
        </authorList>
    </citation>
    <scope>NUCLEOTIDE SEQUENCE [LARGE SCALE GENOMIC DNA]</scope>
    <source>
        <strain evidence="2 3">G9</strain>
    </source>
</reference>
<dbReference type="AlphaFoldDB" id="A0A7G8Q7P0"/>
<evidence type="ECO:0000259" key="1">
    <source>
        <dbReference type="Pfam" id="PF20335"/>
    </source>
</evidence>
<dbReference type="Proteomes" id="UP000515873">
    <property type="component" value="Chromosome"/>
</dbReference>
<evidence type="ECO:0000313" key="2">
    <source>
        <dbReference type="EMBL" id="QNK02798.1"/>
    </source>
</evidence>
<organism evidence="2 3">
    <name type="scientific">Dyella telluris</name>
    <dbReference type="NCBI Taxonomy" id="2763498"/>
    <lineage>
        <taxon>Bacteria</taxon>
        <taxon>Pseudomonadati</taxon>
        <taxon>Pseudomonadota</taxon>
        <taxon>Gammaproteobacteria</taxon>
        <taxon>Lysobacterales</taxon>
        <taxon>Rhodanobacteraceae</taxon>
        <taxon>Dyella</taxon>
    </lineage>
</organism>
<proteinExistence type="predicted"/>
<dbReference type="Pfam" id="PF20335">
    <property type="entry name" value="DUF6630"/>
    <property type="match status" value="1"/>
</dbReference>